<dbReference type="GO" id="GO:0000481">
    <property type="term" value="P:maturation of 5S rRNA"/>
    <property type="evidence" value="ECO:0007669"/>
    <property type="project" value="TreeGrafter"/>
</dbReference>
<comment type="subcellular location">
    <subcellularLocation>
        <location evidence="1">Nucleus</location>
    </subcellularLocation>
</comment>
<evidence type="ECO:0008006" key="8">
    <source>
        <dbReference type="Google" id="ProtNLM"/>
    </source>
</evidence>
<dbReference type="InterPro" id="IPR012677">
    <property type="entry name" value="Nucleotide-bd_a/b_plait_sf"/>
</dbReference>
<evidence type="ECO:0000256" key="2">
    <source>
        <dbReference type="ARBA" id="ARBA00006076"/>
    </source>
</evidence>
<dbReference type="GO" id="GO:0003676">
    <property type="term" value="F:nucleic acid binding"/>
    <property type="evidence" value="ECO:0007669"/>
    <property type="project" value="InterPro"/>
</dbReference>
<evidence type="ECO:0000313" key="7">
    <source>
        <dbReference type="Proteomes" id="UP001152797"/>
    </source>
</evidence>
<feature type="compositionally biased region" description="Basic residues" evidence="4">
    <location>
        <begin position="625"/>
        <end position="640"/>
    </location>
</feature>
<feature type="region of interest" description="Disordered" evidence="4">
    <location>
        <begin position="54"/>
        <end position="81"/>
    </location>
</feature>
<reference evidence="6 7" key="2">
    <citation type="submission" date="2024-05" db="EMBL/GenBank/DDBJ databases">
        <authorList>
            <person name="Chen Y."/>
            <person name="Shah S."/>
            <person name="Dougan E. K."/>
            <person name="Thang M."/>
            <person name="Chan C."/>
        </authorList>
    </citation>
    <scope>NUCLEOTIDE SEQUENCE [LARGE SCALE GENOMIC DNA]</scope>
</reference>
<dbReference type="AlphaFoldDB" id="A0A9P1BYX2"/>
<sequence>MGHGYGVTLPYQAGGFPMLLHDHRFHIQVCNLMELQTPKDLECPEPVDVIMADAQDLSKKNPTNQREAKKKSKAARSKQGPEAETVGVGAACGPLGIWALTFQEIMLGLGMLKAGGTFFFRFGWRGRGVQEEHWYREAIMRLLGLVLNSFDKVIPFKSEIYHQADPCFYVIAAGFCREGYADASMETRLREAIQSIIACESHEDLPKCIETLAEFSTPENHQRIDELLDKVGRVRAIGLSSRSTVQTRESPEAQLVISPVPYQLTMQVLRERMECFGKIAYIKRRSHAIGVGADALIQFAQPAHAAYALEAVNDMKVLGPTVIARKDQLSVPSKLQSITQPQCLAVPPSKMPPKKKGGEISQTVDESNKLRASLGIKPLDESGSKSKKGTSNDPVHMPADKKADATDKDKDKDSKKKAAAAKSKRDHEELTHGAGLGDILASEEGKGGASDWIARTRGSDGSMQGAGANLKKDDGKKRKEAPGGDSSVPKMKVRHDSEAIKEGESVIMTLSDQRLIDKDGNLVETQDELSNTNLLDSDKAKKNDAIRSQVEYDPHKPNADILDKYDEPGAAPSGFMIGGVPTGVIDERDPEKRLAILTEMSQNQTLDFGNKFQSDFYTSDEMAKFKKPTKKPKRKNRTKVAHPLSPAVLLGEGVHKRDTHTYII</sequence>
<proteinExistence type="inferred from homology"/>
<feature type="region of interest" description="Disordered" evidence="4">
    <location>
        <begin position="330"/>
        <end position="496"/>
    </location>
</feature>
<protein>
    <recommendedName>
        <fullName evidence="8">RRM domain-containing protein</fullName>
    </recommendedName>
</protein>
<accession>A0A9P1BYX2</accession>
<keyword evidence="3" id="KW-0539">Nucleus</keyword>
<evidence type="ECO:0000256" key="1">
    <source>
        <dbReference type="ARBA" id="ARBA00004123"/>
    </source>
</evidence>
<dbReference type="EMBL" id="CAMXCT030000676">
    <property type="protein sequence ID" value="CAL4769318.1"/>
    <property type="molecule type" value="Genomic_DNA"/>
</dbReference>
<feature type="compositionally biased region" description="Basic and acidic residues" evidence="4">
    <location>
        <begin position="470"/>
        <end position="482"/>
    </location>
</feature>
<comment type="similarity">
    <text evidence="2">Belongs to the SNU66/SART1 family.</text>
</comment>
<dbReference type="OrthoDB" id="444882at2759"/>
<organism evidence="5">
    <name type="scientific">Cladocopium goreaui</name>
    <dbReference type="NCBI Taxonomy" id="2562237"/>
    <lineage>
        <taxon>Eukaryota</taxon>
        <taxon>Sar</taxon>
        <taxon>Alveolata</taxon>
        <taxon>Dinophyceae</taxon>
        <taxon>Suessiales</taxon>
        <taxon>Symbiodiniaceae</taxon>
        <taxon>Cladocopium</taxon>
    </lineage>
</organism>
<comment type="caution">
    <text evidence="5">The sequence shown here is derived from an EMBL/GenBank/DDBJ whole genome shotgun (WGS) entry which is preliminary data.</text>
</comment>
<dbReference type="PANTHER" id="PTHR14152:SF5">
    <property type="entry name" value="U4_U6.U5 TRI-SNRNP-ASSOCIATED PROTEIN 1"/>
    <property type="match status" value="1"/>
</dbReference>
<dbReference type="Proteomes" id="UP001152797">
    <property type="component" value="Unassembled WGS sequence"/>
</dbReference>
<dbReference type="PANTHER" id="PTHR14152">
    <property type="entry name" value="SQUAMOUS CELL CARCINOMA ANTIGEN RECOGNISED BY CYTOTOXIC T LYMPHOCYTES"/>
    <property type="match status" value="1"/>
</dbReference>
<evidence type="ECO:0000313" key="5">
    <source>
        <dbReference type="EMBL" id="CAI3982006.1"/>
    </source>
</evidence>
<reference evidence="5" key="1">
    <citation type="submission" date="2022-10" db="EMBL/GenBank/DDBJ databases">
        <authorList>
            <person name="Chen Y."/>
            <person name="Dougan E. K."/>
            <person name="Chan C."/>
            <person name="Rhodes N."/>
            <person name="Thang M."/>
        </authorList>
    </citation>
    <scope>NUCLEOTIDE SEQUENCE</scope>
</reference>
<dbReference type="CDD" id="cd00590">
    <property type="entry name" value="RRM_SF"/>
    <property type="match status" value="1"/>
</dbReference>
<dbReference type="GO" id="GO:0046540">
    <property type="term" value="C:U4/U6 x U5 tri-snRNP complex"/>
    <property type="evidence" value="ECO:0007669"/>
    <property type="project" value="TreeGrafter"/>
</dbReference>
<evidence type="ECO:0000256" key="3">
    <source>
        <dbReference type="ARBA" id="ARBA00023242"/>
    </source>
</evidence>
<name>A0A9P1BYX2_9DINO</name>
<dbReference type="Gene3D" id="3.30.70.330">
    <property type="match status" value="1"/>
</dbReference>
<evidence type="ECO:0000313" key="6">
    <source>
        <dbReference type="EMBL" id="CAL4769318.1"/>
    </source>
</evidence>
<evidence type="ECO:0000256" key="4">
    <source>
        <dbReference type="SAM" id="MobiDB-lite"/>
    </source>
</evidence>
<dbReference type="EMBL" id="CAMXCT010000676">
    <property type="protein sequence ID" value="CAI3982006.1"/>
    <property type="molecule type" value="Genomic_DNA"/>
</dbReference>
<dbReference type="Pfam" id="PF03343">
    <property type="entry name" value="SART-1"/>
    <property type="match status" value="1"/>
</dbReference>
<feature type="region of interest" description="Disordered" evidence="4">
    <location>
        <begin position="624"/>
        <end position="643"/>
    </location>
</feature>
<dbReference type="InterPro" id="IPR035979">
    <property type="entry name" value="RBD_domain_sf"/>
</dbReference>
<feature type="compositionally biased region" description="Basic and acidic residues" evidence="4">
    <location>
        <begin position="398"/>
        <end position="416"/>
    </location>
</feature>
<dbReference type="GO" id="GO:0045292">
    <property type="term" value="P:mRNA cis splicing, via spliceosome"/>
    <property type="evidence" value="ECO:0007669"/>
    <property type="project" value="TreeGrafter"/>
</dbReference>
<gene>
    <name evidence="5" type="ORF">C1SCF055_LOCUS9747</name>
</gene>
<dbReference type="InterPro" id="IPR005011">
    <property type="entry name" value="SNU66/SART1"/>
</dbReference>
<dbReference type="EMBL" id="CAMXCT020000676">
    <property type="protein sequence ID" value="CAL1135381.1"/>
    <property type="molecule type" value="Genomic_DNA"/>
</dbReference>
<feature type="compositionally biased region" description="Polar residues" evidence="4">
    <location>
        <begin position="330"/>
        <end position="342"/>
    </location>
</feature>
<dbReference type="SUPFAM" id="SSF54928">
    <property type="entry name" value="RNA-binding domain, RBD"/>
    <property type="match status" value="1"/>
</dbReference>
<keyword evidence="7" id="KW-1185">Reference proteome</keyword>